<proteinExistence type="predicted"/>
<dbReference type="Pfam" id="PF23140">
    <property type="entry name" value="Gp80"/>
    <property type="match status" value="1"/>
</dbReference>
<dbReference type="OrthoDB" id="4556155at2"/>
<gene>
    <name evidence="2" type="ORF">NN4_18950</name>
</gene>
<accession>A0A511MC93</accession>
<dbReference type="Proteomes" id="UP000321424">
    <property type="component" value="Unassembled WGS sequence"/>
</dbReference>
<name>A0A511MC93_9NOCA</name>
<dbReference type="RefSeq" id="WP_147129521.1">
    <property type="nucleotide sequence ID" value="NZ_BJXA01000009.1"/>
</dbReference>
<dbReference type="EMBL" id="BJXA01000009">
    <property type="protein sequence ID" value="GEM37376.1"/>
    <property type="molecule type" value="Genomic_DNA"/>
</dbReference>
<evidence type="ECO:0000313" key="3">
    <source>
        <dbReference type="Proteomes" id="UP000321424"/>
    </source>
</evidence>
<comment type="caution">
    <text evidence="2">The sequence shown here is derived from an EMBL/GenBank/DDBJ whole genome shotgun (WGS) entry which is preliminary data.</text>
</comment>
<dbReference type="AlphaFoldDB" id="A0A511MC93"/>
<dbReference type="InterPro" id="IPR056908">
    <property type="entry name" value="Gp80-like"/>
</dbReference>
<sequence>MPIASAATRQILADAYKAIGASGKAWLGLHSADPGDAGALAELSGGSPVYERVEFTWTSGTGGTISGPPTTVNTPGGPVTHASLWTAKTGGVFIDKCPLNPTQNLGGAGPVTVTPVFTVS</sequence>
<feature type="region of interest" description="Disordered" evidence="1">
    <location>
        <begin position="60"/>
        <end position="79"/>
    </location>
</feature>
<keyword evidence="3" id="KW-1185">Reference proteome</keyword>
<reference evidence="2 3" key="1">
    <citation type="submission" date="2019-07" db="EMBL/GenBank/DDBJ databases">
        <title>Whole genome shotgun sequence of Nocardia ninae NBRC 108245.</title>
        <authorList>
            <person name="Hosoyama A."/>
            <person name="Uohara A."/>
            <person name="Ohji S."/>
            <person name="Ichikawa N."/>
        </authorList>
    </citation>
    <scope>NUCLEOTIDE SEQUENCE [LARGE SCALE GENOMIC DNA]</scope>
    <source>
        <strain evidence="2 3">NBRC 108245</strain>
    </source>
</reference>
<protein>
    <submittedName>
        <fullName evidence="2">Uncharacterized protein</fullName>
    </submittedName>
</protein>
<organism evidence="2 3">
    <name type="scientific">Nocardia ninae NBRC 108245</name>
    <dbReference type="NCBI Taxonomy" id="1210091"/>
    <lineage>
        <taxon>Bacteria</taxon>
        <taxon>Bacillati</taxon>
        <taxon>Actinomycetota</taxon>
        <taxon>Actinomycetes</taxon>
        <taxon>Mycobacteriales</taxon>
        <taxon>Nocardiaceae</taxon>
        <taxon>Nocardia</taxon>
    </lineage>
</organism>
<feature type="compositionally biased region" description="Low complexity" evidence="1">
    <location>
        <begin position="66"/>
        <end position="79"/>
    </location>
</feature>
<evidence type="ECO:0000256" key="1">
    <source>
        <dbReference type="SAM" id="MobiDB-lite"/>
    </source>
</evidence>
<evidence type="ECO:0000313" key="2">
    <source>
        <dbReference type="EMBL" id="GEM37376.1"/>
    </source>
</evidence>